<dbReference type="Proteomes" id="UP000838763">
    <property type="component" value="Unassembled WGS sequence"/>
</dbReference>
<name>A0A9P1M9K1_9PEZI</name>
<reference evidence="2" key="1">
    <citation type="submission" date="2022-11" db="EMBL/GenBank/DDBJ databases">
        <authorList>
            <person name="Scott C."/>
            <person name="Bruce N."/>
        </authorList>
    </citation>
    <scope>NUCLEOTIDE SEQUENCE</scope>
</reference>
<dbReference type="OrthoDB" id="2141050at2759"/>
<comment type="caution">
    <text evidence="2">The sequence shown here is derived from an EMBL/GenBank/DDBJ whole genome shotgun (WGS) entry which is preliminary data.</text>
</comment>
<gene>
    <name evidence="2" type="ORF">PPNO1_LOCUS4534</name>
</gene>
<evidence type="ECO:0000313" key="2">
    <source>
        <dbReference type="EMBL" id="CAI4214806.1"/>
    </source>
</evidence>
<evidence type="ECO:0000256" key="1">
    <source>
        <dbReference type="SAM" id="Phobius"/>
    </source>
</evidence>
<evidence type="ECO:0000313" key="3">
    <source>
        <dbReference type="Proteomes" id="UP000838763"/>
    </source>
</evidence>
<accession>A0A9P1M9K1</accession>
<keyword evidence="1" id="KW-0472">Membrane</keyword>
<dbReference type="AlphaFoldDB" id="A0A9P1M9K1"/>
<evidence type="ECO:0008006" key="4">
    <source>
        <dbReference type="Google" id="ProtNLM"/>
    </source>
</evidence>
<proteinExistence type="predicted"/>
<organism evidence="2 3">
    <name type="scientific">Parascedosporium putredinis</name>
    <dbReference type="NCBI Taxonomy" id="1442378"/>
    <lineage>
        <taxon>Eukaryota</taxon>
        <taxon>Fungi</taxon>
        <taxon>Dikarya</taxon>
        <taxon>Ascomycota</taxon>
        <taxon>Pezizomycotina</taxon>
        <taxon>Sordariomycetes</taxon>
        <taxon>Hypocreomycetidae</taxon>
        <taxon>Microascales</taxon>
        <taxon>Microascaceae</taxon>
        <taxon>Parascedosporium</taxon>
    </lineage>
</organism>
<dbReference type="EMBL" id="CALLCH030000012">
    <property type="protein sequence ID" value="CAI4214806.1"/>
    <property type="molecule type" value="Genomic_DNA"/>
</dbReference>
<dbReference type="PANTHER" id="PTHR39218">
    <property type="entry name" value="OXIDOREDUCTASE 14 KDA SUBUNIT, PUTATIVE (AFU_ORTHOLOGUE AFUA_1G12110)-RELATED"/>
    <property type="match status" value="1"/>
</dbReference>
<feature type="transmembrane region" description="Helical" evidence="1">
    <location>
        <begin position="33"/>
        <end position="50"/>
    </location>
</feature>
<keyword evidence="1" id="KW-1133">Transmembrane helix</keyword>
<keyword evidence="1" id="KW-0812">Transmembrane</keyword>
<protein>
    <recommendedName>
        <fullName evidence="4">NADH2 dehydrogenase 14K chain</fullName>
    </recommendedName>
</protein>
<keyword evidence="3" id="KW-1185">Reference proteome</keyword>
<dbReference type="PANTHER" id="PTHR39218:SF1">
    <property type="entry name" value="OXIDOREDUCTASE 14 KDA SUBUNIT, PUTATIVE (AFU_ORTHOLOGUE AFUA_1G12110)-RELATED"/>
    <property type="match status" value="1"/>
</dbReference>
<sequence length="89" mass="10351">MVAKVLFWSGFGFAARWWQMGIEMRPFFNKESLWVYPIYMAGGAGFGYWLQGVEDRQNDQIAERKQSLLEKRARKALRDAEANKTEAEA</sequence>